<dbReference type="InterPro" id="IPR004323">
    <property type="entry name" value="Ion_tolerance_CutA"/>
</dbReference>
<comment type="caution">
    <text evidence="2">The sequence shown here is derived from an EMBL/GenBank/DDBJ whole genome shotgun (WGS) entry which is preliminary data.</text>
</comment>
<dbReference type="AlphaFoldDB" id="A0A2H0TIY0"/>
<gene>
    <name evidence="2" type="ORF">COU43_02270</name>
</gene>
<dbReference type="Pfam" id="PF03091">
    <property type="entry name" value="CutA1"/>
    <property type="match status" value="1"/>
</dbReference>
<dbReference type="InterPro" id="IPR011322">
    <property type="entry name" value="N-reg_PII-like_a/b"/>
</dbReference>
<sequence length="101" mass="12016">MIFVYSTFPNKKEAKEIGKGLVKNKLAACVNIFPIESIYHWQKKIVKDKEFAVIIKTRKENFKKIEKFIQDHHSYTTPCILEIPIGRVSKKYLNWLNNYLR</sequence>
<dbReference type="GO" id="GO:0010038">
    <property type="term" value="P:response to metal ion"/>
    <property type="evidence" value="ECO:0007669"/>
    <property type="project" value="InterPro"/>
</dbReference>
<dbReference type="PANTHER" id="PTHR23419:SF8">
    <property type="entry name" value="FI09726P"/>
    <property type="match status" value="1"/>
</dbReference>
<dbReference type="Gene3D" id="3.30.70.120">
    <property type="match status" value="1"/>
</dbReference>
<dbReference type="EMBL" id="PFCK01000065">
    <property type="protein sequence ID" value="PIR71506.1"/>
    <property type="molecule type" value="Genomic_DNA"/>
</dbReference>
<dbReference type="PANTHER" id="PTHR23419">
    <property type="entry name" value="DIVALENT CATION TOLERANCE CUTA-RELATED"/>
    <property type="match status" value="1"/>
</dbReference>
<accession>A0A2H0TIY0</accession>
<name>A0A2H0TIY0_9BACT</name>
<comment type="similarity">
    <text evidence="1">Belongs to the CutA family.</text>
</comment>
<dbReference type="SUPFAM" id="SSF54913">
    <property type="entry name" value="GlnB-like"/>
    <property type="match status" value="1"/>
</dbReference>
<dbReference type="Proteomes" id="UP000228909">
    <property type="component" value="Unassembled WGS sequence"/>
</dbReference>
<evidence type="ECO:0000256" key="1">
    <source>
        <dbReference type="ARBA" id="ARBA00010169"/>
    </source>
</evidence>
<dbReference type="InterPro" id="IPR015867">
    <property type="entry name" value="N-reg_PII/ATP_PRibTrfase_C"/>
</dbReference>
<protein>
    <submittedName>
        <fullName evidence="2">Divalent-cation tolerance protein CutA</fullName>
    </submittedName>
</protein>
<proteinExistence type="inferred from homology"/>
<reference evidence="3" key="1">
    <citation type="submission" date="2017-09" db="EMBL/GenBank/DDBJ databases">
        <title>Depth-based differentiation of microbial function through sediment-hosted aquifers and enrichment of novel symbionts in the deep terrestrial subsurface.</title>
        <authorList>
            <person name="Probst A.J."/>
            <person name="Ladd B."/>
            <person name="Jarett J.K."/>
            <person name="Geller-Mcgrath D.E."/>
            <person name="Sieber C.M.K."/>
            <person name="Emerson J.B."/>
            <person name="Anantharaman K."/>
            <person name="Thomas B.C."/>
            <person name="Malmstrom R."/>
            <person name="Stieglmeier M."/>
            <person name="Klingl A."/>
            <person name="Woyke T."/>
            <person name="Ryan C.M."/>
            <person name="Banfield J.F."/>
        </authorList>
    </citation>
    <scope>NUCLEOTIDE SEQUENCE [LARGE SCALE GENOMIC DNA]</scope>
</reference>
<dbReference type="InterPro" id="IPR053426">
    <property type="entry name" value="CutA_tolerance"/>
</dbReference>
<evidence type="ECO:0000313" key="3">
    <source>
        <dbReference type="Proteomes" id="UP000228909"/>
    </source>
</evidence>
<organism evidence="2 3">
    <name type="scientific">Candidatus Nealsonbacteria bacterium CG10_big_fil_rev_8_21_14_0_10_37_25</name>
    <dbReference type="NCBI Taxonomy" id="1974711"/>
    <lineage>
        <taxon>Bacteria</taxon>
        <taxon>Candidatus Nealsoniibacteriota</taxon>
    </lineage>
</organism>
<dbReference type="NCBIfam" id="NF041095">
    <property type="entry name" value="dival_cat_tol_CutA"/>
    <property type="match status" value="1"/>
</dbReference>
<evidence type="ECO:0000313" key="2">
    <source>
        <dbReference type="EMBL" id="PIR71506.1"/>
    </source>
</evidence>
<dbReference type="GO" id="GO:0005507">
    <property type="term" value="F:copper ion binding"/>
    <property type="evidence" value="ECO:0007669"/>
    <property type="project" value="TreeGrafter"/>
</dbReference>